<organism evidence="3 4">
    <name type="scientific">Lymnaea stagnalis</name>
    <name type="common">Great pond snail</name>
    <name type="synonym">Helix stagnalis</name>
    <dbReference type="NCBI Taxonomy" id="6523"/>
    <lineage>
        <taxon>Eukaryota</taxon>
        <taxon>Metazoa</taxon>
        <taxon>Spiralia</taxon>
        <taxon>Lophotrochozoa</taxon>
        <taxon>Mollusca</taxon>
        <taxon>Gastropoda</taxon>
        <taxon>Heterobranchia</taxon>
        <taxon>Euthyneura</taxon>
        <taxon>Panpulmonata</taxon>
        <taxon>Hygrophila</taxon>
        <taxon>Lymnaeoidea</taxon>
        <taxon>Lymnaeidae</taxon>
        <taxon>Lymnaea</taxon>
    </lineage>
</organism>
<evidence type="ECO:0000313" key="3">
    <source>
        <dbReference type="EMBL" id="CAL1530130.1"/>
    </source>
</evidence>
<feature type="compositionally biased region" description="Polar residues" evidence="1">
    <location>
        <begin position="208"/>
        <end position="225"/>
    </location>
</feature>
<keyword evidence="2" id="KW-1133">Transmembrane helix</keyword>
<feature type="compositionally biased region" description="Basic and acidic residues" evidence="1">
    <location>
        <begin position="121"/>
        <end position="139"/>
    </location>
</feature>
<feature type="transmembrane region" description="Helical" evidence="2">
    <location>
        <begin position="49"/>
        <end position="73"/>
    </location>
</feature>
<feature type="compositionally biased region" description="Basic and acidic residues" evidence="1">
    <location>
        <begin position="169"/>
        <end position="180"/>
    </location>
</feature>
<name>A0AAV2HA87_LYMST</name>
<gene>
    <name evidence="3" type="ORF">GSLYS_00004263001</name>
</gene>
<accession>A0AAV2HA87</accession>
<proteinExistence type="predicted"/>
<feature type="region of interest" description="Disordered" evidence="1">
    <location>
        <begin position="116"/>
        <end position="294"/>
    </location>
</feature>
<feature type="compositionally biased region" description="Low complexity" evidence="1">
    <location>
        <begin position="182"/>
        <end position="194"/>
    </location>
</feature>
<evidence type="ECO:0000256" key="2">
    <source>
        <dbReference type="SAM" id="Phobius"/>
    </source>
</evidence>
<sequence>MAENDLDYHIDEDLEQIFHSDLQNLELGVSLGHNESSHDDVVADHLPEWLVGVIVVIIMLIVAFFVMIITSLIKNRQKNRASTYIGTNGTAGGCDDLESGKIGNGEAVNMKMTSFTSVPDGFRESHVDSNTKSDDKERLTNGQANTDNGVQGCRNPLFVDDEQDVAGSENRKEVAGDAHRPAASGQSAASTSSSGRDKDTAESEKPKNTANKQKQSSVSQKTNLVPGTEDEQLSEDEAEISEKPSATKLKSGTSTLCKRDRKESVSVGGGNLAAVRGSGENTQEEGGGGDEKDLRSEVAADFRECGFESCCEDSGVELSSVECKTASRRGSLLDGKGVLPSSGRDPENDAISGLDKQLTSHSTTADVIAPGTALHQNQINIFIEGASVLDSSFGDLSPTPTADDCQLDGGRCGEDLAEDVLNCSSAPLSSGPAMCVVQPVSSDHHQTDVSCSNSPAVHRDSYSCPSFSTTQLLANQDEDDFTDLGVAMSTNL</sequence>
<dbReference type="Proteomes" id="UP001497497">
    <property type="component" value="Unassembled WGS sequence"/>
</dbReference>
<dbReference type="EMBL" id="CAXITT010000062">
    <property type="protein sequence ID" value="CAL1530130.1"/>
    <property type="molecule type" value="Genomic_DNA"/>
</dbReference>
<evidence type="ECO:0000313" key="4">
    <source>
        <dbReference type="Proteomes" id="UP001497497"/>
    </source>
</evidence>
<evidence type="ECO:0000256" key="1">
    <source>
        <dbReference type="SAM" id="MobiDB-lite"/>
    </source>
</evidence>
<keyword evidence="2" id="KW-0812">Transmembrane</keyword>
<dbReference type="AlphaFoldDB" id="A0AAV2HA87"/>
<keyword evidence="2" id="KW-0472">Membrane</keyword>
<protein>
    <submittedName>
        <fullName evidence="3">Uncharacterized protein</fullName>
    </submittedName>
</protein>
<reference evidence="3 4" key="1">
    <citation type="submission" date="2024-04" db="EMBL/GenBank/DDBJ databases">
        <authorList>
            <consortium name="Genoscope - CEA"/>
            <person name="William W."/>
        </authorList>
    </citation>
    <scope>NUCLEOTIDE SEQUENCE [LARGE SCALE GENOMIC DNA]</scope>
</reference>
<feature type="compositionally biased region" description="Polar residues" evidence="1">
    <location>
        <begin position="140"/>
        <end position="149"/>
    </location>
</feature>
<comment type="caution">
    <text evidence="3">The sequence shown here is derived from an EMBL/GenBank/DDBJ whole genome shotgun (WGS) entry which is preliminary data.</text>
</comment>
<feature type="compositionally biased region" description="Basic and acidic residues" evidence="1">
    <location>
        <begin position="195"/>
        <end position="207"/>
    </location>
</feature>
<keyword evidence="4" id="KW-1185">Reference proteome</keyword>
<feature type="compositionally biased region" description="Acidic residues" evidence="1">
    <location>
        <begin position="228"/>
        <end position="239"/>
    </location>
</feature>